<comment type="caution">
    <text evidence="2">The sequence shown here is derived from an EMBL/GenBank/DDBJ whole genome shotgun (WGS) entry which is preliminary data.</text>
</comment>
<gene>
    <name evidence="2" type="ORF">VTL71DRAFT_6508</name>
</gene>
<organism evidence="2 3">
    <name type="scientific">Oculimacula yallundae</name>
    <dbReference type="NCBI Taxonomy" id="86028"/>
    <lineage>
        <taxon>Eukaryota</taxon>
        <taxon>Fungi</taxon>
        <taxon>Dikarya</taxon>
        <taxon>Ascomycota</taxon>
        <taxon>Pezizomycotina</taxon>
        <taxon>Leotiomycetes</taxon>
        <taxon>Helotiales</taxon>
        <taxon>Ploettnerulaceae</taxon>
        <taxon>Oculimacula</taxon>
    </lineage>
</organism>
<evidence type="ECO:0000313" key="2">
    <source>
        <dbReference type="EMBL" id="KAL2062242.1"/>
    </source>
</evidence>
<protein>
    <recommendedName>
        <fullName evidence="4">BTB domain-containing protein</fullName>
    </recommendedName>
</protein>
<feature type="compositionally biased region" description="Polar residues" evidence="1">
    <location>
        <begin position="659"/>
        <end position="673"/>
    </location>
</feature>
<feature type="region of interest" description="Disordered" evidence="1">
    <location>
        <begin position="538"/>
        <end position="625"/>
    </location>
</feature>
<sequence>MEMAPEVLTFMANGDVTLTLIRHVYQEVGVPGSNNKSTVVEEPVLDEDAEIEAALGIEPEDLADEEDGLFYAPDAPGAADGPFYPPPPRAKRGSDVRDRSASPPASFWAALKRQAAKINVDGAVEETEPKPAVKTERIIVSSHEIHCIVSSRHLILASRYFETVLSGEFEEAKALRATGHVEISMLDEDLESMTILLNIIHGASRKVPRTVSLEVLSKLAVLVSKYGMLETVEFFSDTWIDHLQREGLPQVYTKEVLRLLFVFWVFDRETEFRDMTRLAQRESDDKFEEDVANTDGVMIPLGIIDAIKQARLSAMEAALAAIHALIDKYMEGSALCDAALDEELRYACDAMVLGSLLKSSRKIGIWPKPEAPFPGRKYRGLAKAIRGIKILDVCNKTSSRKWNSHGPAGNSHGLEDVIEDKLKEVENTMDGLRLFDFAKKSEEYIPVLRQPPPPPVAEAPTNGEPRKGSNGVKSHSQAYGERVAIVKPEPHEQSKTEKLRDPISPIQSRSSSTTNNLREVKLGIREQTNFEGVQKQFSDQYHQPQPHETRPEAQRQKSSPSVQPIRGRSPPSPVEPQESLEPQIQATERRKSPSLFSWPSQTPVSEPEHEVKAIPKSQQSSGFAHQEFQAQYSPRNSMHDLSIAKPVVITHAQERHKSNGLSQQDFQAQSEPGSRNGFPETTMRAAPIDPVQQRQGQNGYGQRETQAQSSPRNSVHEVIIAKPIPISVSQQKQNGQYGQHSQGDQNERLVENGRQEGDDRSISNQRLGTNGHTEINGRNSHIGRHDQDERNGQTGRNSQNGINEHDKRRLQSGMNEQNGHNGRQDENGRNEPNEPNGASGRDGTNGRNAQTGRQDQDRRDDQNRRNARNGVNEQSGRTVQNGEVDHNGRNDAKGQLEHSTVITAMPNRKPISTSPTPTSPTFREEATAPPSRDVSKVVAQEKKLSRTPSYKKLSVGREDVKSPPPEEPRVASMNQNAMMDSVLLSPRNGNIPITSSRDERKSNASPPVASQERKLPSPPAPAPVQPIMNRGRDGREKSPPTAGIIVGRESPLKQVQLVGDQEDTDMKNDDVLIDDDVWIPPVQNFRTRRGKKTFSTRFS</sequence>
<feature type="compositionally biased region" description="Polar residues" evidence="1">
    <location>
        <begin position="505"/>
        <end position="517"/>
    </location>
</feature>
<feature type="region of interest" description="Disordered" evidence="1">
    <location>
        <begin position="68"/>
        <end position="102"/>
    </location>
</feature>
<dbReference type="EMBL" id="JAZHXI010000017">
    <property type="protein sequence ID" value="KAL2062242.1"/>
    <property type="molecule type" value="Genomic_DNA"/>
</dbReference>
<feature type="compositionally biased region" description="Polar residues" evidence="1">
    <location>
        <begin position="704"/>
        <end position="713"/>
    </location>
</feature>
<feature type="compositionally biased region" description="Low complexity" evidence="1">
    <location>
        <begin position="692"/>
        <end position="703"/>
    </location>
</feature>
<feature type="compositionally biased region" description="Polar residues" evidence="1">
    <location>
        <begin position="616"/>
        <end position="625"/>
    </location>
</feature>
<accession>A0ABR4BX59</accession>
<feature type="compositionally biased region" description="Polar residues" evidence="1">
    <location>
        <begin position="792"/>
        <end position="802"/>
    </location>
</feature>
<feature type="compositionally biased region" description="Low complexity" evidence="1">
    <location>
        <begin position="912"/>
        <end position="921"/>
    </location>
</feature>
<proteinExistence type="predicted"/>
<name>A0ABR4BX59_9HELO</name>
<feature type="compositionally biased region" description="Basic and acidic residues" evidence="1">
    <location>
        <begin position="854"/>
        <end position="864"/>
    </location>
</feature>
<evidence type="ECO:0000256" key="1">
    <source>
        <dbReference type="SAM" id="MobiDB-lite"/>
    </source>
</evidence>
<feature type="compositionally biased region" description="Basic and acidic residues" evidence="1">
    <location>
        <begin position="488"/>
        <end position="501"/>
    </location>
</feature>
<feature type="region of interest" description="Disordered" evidence="1">
    <location>
        <begin position="445"/>
        <end position="519"/>
    </location>
</feature>
<feature type="compositionally biased region" description="Basic and acidic residues" evidence="1">
    <location>
        <begin position="545"/>
        <end position="555"/>
    </location>
</feature>
<feature type="region of interest" description="Disordered" evidence="1">
    <location>
        <begin position="753"/>
        <end position="1053"/>
    </location>
</feature>
<feature type="compositionally biased region" description="Polar residues" evidence="1">
    <location>
        <begin position="812"/>
        <end position="821"/>
    </location>
</feature>
<feature type="compositionally biased region" description="Low complexity" evidence="1">
    <location>
        <begin position="70"/>
        <end position="82"/>
    </location>
</feature>
<feature type="compositionally biased region" description="Basic and acidic residues" evidence="1">
    <location>
        <begin position="933"/>
        <end position="944"/>
    </location>
</feature>
<keyword evidence="3" id="KW-1185">Reference proteome</keyword>
<feature type="compositionally biased region" description="Basic and acidic residues" evidence="1">
    <location>
        <begin position="822"/>
        <end position="832"/>
    </location>
</feature>
<evidence type="ECO:0000313" key="3">
    <source>
        <dbReference type="Proteomes" id="UP001595075"/>
    </source>
</evidence>
<feature type="compositionally biased region" description="Basic and acidic residues" evidence="1">
    <location>
        <begin position="883"/>
        <end position="896"/>
    </location>
</feature>
<feature type="compositionally biased region" description="Polar residues" evidence="1">
    <location>
        <begin position="871"/>
        <end position="881"/>
    </location>
</feature>
<feature type="compositionally biased region" description="Polar residues" evidence="1">
    <location>
        <begin position="762"/>
        <end position="779"/>
    </location>
</feature>
<evidence type="ECO:0008006" key="4">
    <source>
        <dbReference type="Google" id="ProtNLM"/>
    </source>
</evidence>
<feature type="region of interest" description="Disordered" evidence="1">
    <location>
        <begin position="655"/>
        <end position="714"/>
    </location>
</feature>
<feature type="compositionally biased region" description="Basic and acidic residues" evidence="1">
    <location>
        <begin position="955"/>
        <end position="969"/>
    </location>
</feature>
<feature type="compositionally biased region" description="Polar residues" evidence="1">
    <location>
        <begin position="594"/>
        <end position="604"/>
    </location>
</feature>
<dbReference type="Proteomes" id="UP001595075">
    <property type="component" value="Unassembled WGS sequence"/>
</dbReference>
<reference evidence="2 3" key="1">
    <citation type="journal article" date="2024" name="Commun. Biol.">
        <title>Comparative genomic analysis of thermophilic fungi reveals convergent evolutionary adaptations and gene losses.</title>
        <authorList>
            <person name="Steindorff A.S."/>
            <person name="Aguilar-Pontes M.V."/>
            <person name="Robinson A.J."/>
            <person name="Andreopoulos B."/>
            <person name="LaButti K."/>
            <person name="Kuo A."/>
            <person name="Mondo S."/>
            <person name="Riley R."/>
            <person name="Otillar R."/>
            <person name="Haridas S."/>
            <person name="Lipzen A."/>
            <person name="Grimwood J."/>
            <person name="Schmutz J."/>
            <person name="Clum A."/>
            <person name="Reid I.D."/>
            <person name="Moisan M.C."/>
            <person name="Butler G."/>
            <person name="Nguyen T.T.M."/>
            <person name="Dewar K."/>
            <person name="Conant G."/>
            <person name="Drula E."/>
            <person name="Henrissat B."/>
            <person name="Hansel C."/>
            <person name="Singer S."/>
            <person name="Hutchinson M.I."/>
            <person name="de Vries R.P."/>
            <person name="Natvig D.O."/>
            <person name="Powell A.J."/>
            <person name="Tsang A."/>
            <person name="Grigoriev I.V."/>
        </authorList>
    </citation>
    <scope>NUCLEOTIDE SEQUENCE [LARGE SCALE GENOMIC DNA]</scope>
    <source>
        <strain evidence="2 3">CBS 494.80</strain>
    </source>
</reference>